<name>F4QSZ4_9CAUL</name>
<dbReference type="Proteomes" id="UP000006512">
    <property type="component" value="Unassembled WGS sequence"/>
</dbReference>
<organism evidence="11 12">
    <name type="scientific">Asticcacaulis biprosthecium C19</name>
    <dbReference type="NCBI Taxonomy" id="715226"/>
    <lineage>
        <taxon>Bacteria</taxon>
        <taxon>Pseudomonadati</taxon>
        <taxon>Pseudomonadota</taxon>
        <taxon>Alphaproteobacteria</taxon>
        <taxon>Caulobacterales</taxon>
        <taxon>Caulobacteraceae</taxon>
        <taxon>Asticcacaulis</taxon>
    </lineage>
</organism>
<dbReference type="HAMAP" id="MF_00155">
    <property type="entry name" value="CtaG"/>
    <property type="match status" value="1"/>
</dbReference>
<evidence type="ECO:0000256" key="9">
    <source>
        <dbReference type="ARBA" id="ARBA00023136"/>
    </source>
</evidence>
<dbReference type="SUPFAM" id="SSF110111">
    <property type="entry name" value="Ctag/Cox11"/>
    <property type="match status" value="1"/>
</dbReference>
<dbReference type="Pfam" id="PF04442">
    <property type="entry name" value="CtaG_Cox11"/>
    <property type="match status" value="1"/>
</dbReference>
<dbReference type="PANTHER" id="PTHR21320:SF3">
    <property type="entry name" value="CYTOCHROME C OXIDASE ASSEMBLY PROTEIN COX11, MITOCHONDRIAL-RELATED"/>
    <property type="match status" value="1"/>
</dbReference>
<evidence type="ECO:0000256" key="5">
    <source>
        <dbReference type="ARBA" id="ARBA00022692"/>
    </source>
</evidence>
<keyword evidence="7 10" id="KW-1133">Transmembrane helix</keyword>
<evidence type="ECO:0000256" key="6">
    <source>
        <dbReference type="ARBA" id="ARBA00022968"/>
    </source>
</evidence>
<protein>
    <recommendedName>
        <fullName evidence="4 10">Cytochrome c oxidase assembly protein CtaG</fullName>
    </recommendedName>
</protein>
<reference evidence="12" key="1">
    <citation type="submission" date="2011-03" db="EMBL/GenBank/DDBJ databases">
        <title>Draft genome sequence of Brevundimonas diminuta.</title>
        <authorList>
            <person name="Brown P.J.B."/>
            <person name="Buechlein A."/>
            <person name="Hemmerich C."/>
            <person name="Brun Y.V."/>
        </authorList>
    </citation>
    <scope>NUCLEOTIDE SEQUENCE [LARGE SCALE GENOMIC DNA]</scope>
    <source>
        <strain evidence="12">C19</strain>
    </source>
</reference>
<evidence type="ECO:0000256" key="4">
    <source>
        <dbReference type="ARBA" id="ARBA00015384"/>
    </source>
</evidence>
<evidence type="ECO:0000256" key="2">
    <source>
        <dbReference type="ARBA" id="ARBA00004382"/>
    </source>
</evidence>
<dbReference type="HOGENOM" id="CLU_045000_5_0_5"/>
<comment type="subcellular location">
    <subcellularLocation>
        <location evidence="2 10">Cell inner membrane</location>
        <topology evidence="2 10">Single-pass type II membrane protein</topology>
        <orientation evidence="2 10">Periplasmic side</orientation>
    </subcellularLocation>
</comment>
<keyword evidence="8 10" id="KW-0186">Copper</keyword>
<keyword evidence="12" id="KW-1185">Reference proteome</keyword>
<feature type="topological domain" description="Cytoplasmic" evidence="10">
    <location>
        <begin position="1"/>
        <end position="6"/>
    </location>
</feature>
<keyword evidence="10" id="KW-0997">Cell inner membrane</keyword>
<dbReference type="InterPro" id="IPR007533">
    <property type="entry name" value="Cyt_c_oxidase_assmbl_CtaG"/>
</dbReference>
<keyword evidence="6 10" id="KW-0735">Signal-anchor</keyword>
<dbReference type="NCBIfam" id="NF003465">
    <property type="entry name" value="PRK05089.1"/>
    <property type="match status" value="1"/>
</dbReference>
<evidence type="ECO:0000313" key="11">
    <source>
        <dbReference type="EMBL" id="EGF89864.1"/>
    </source>
</evidence>
<dbReference type="InterPro" id="IPR023471">
    <property type="entry name" value="CtaG/Cox11_dom_sf"/>
</dbReference>
<dbReference type="OrthoDB" id="9804841at2"/>
<dbReference type="STRING" id="715226.ABI_42870"/>
<evidence type="ECO:0000256" key="1">
    <source>
        <dbReference type="ARBA" id="ARBA00004007"/>
    </source>
</evidence>
<dbReference type="PANTHER" id="PTHR21320">
    <property type="entry name" value="CYTOCHROME C OXIDASE ASSEMBLY PROTEIN COX11-RELATED"/>
    <property type="match status" value="1"/>
</dbReference>
<dbReference type="AlphaFoldDB" id="F4QSZ4"/>
<dbReference type="RefSeq" id="WP_006275061.1">
    <property type="nucleotide sequence ID" value="NZ_GL883080.1"/>
</dbReference>
<evidence type="ECO:0000256" key="10">
    <source>
        <dbReference type="HAMAP-Rule" id="MF_00155"/>
    </source>
</evidence>
<sequence length="175" mass="19899">MNKNTKVVLWLVAGVVFMGGLAFASVPLYRAFCNLTGFDGTAMRADKAPEVATNVIVRVRFDTNVRDAPLVFKVEKPYQDVRIGKTAMMYFTVTNTADRPVTARAVFNVLPETMGPYYRKLQCFCFDDQLLQAGESKTFPMVYFLDPEMLKNVDTRKLRDVTLSYTFFESKEAKK</sequence>
<dbReference type="eggNOG" id="COG3175">
    <property type="taxonomic scope" value="Bacteria"/>
</dbReference>
<evidence type="ECO:0000313" key="12">
    <source>
        <dbReference type="Proteomes" id="UP000006512"/>
    </source>
</evidence>
<accession>F4QSZ4</accession>
<dbReference type="GO" id="GO:0005886">
    <property type="term" value="C:plasma membrane"/>
    <property type="evidence" value="ECO:0007669"/>
    <property type="project" value="UniProtKB-SubCell"/>
</dbReference>
<evidence type="ECO:0000256" key="3">
    <source>
        <dbReference type="ARBA" id="ARBA00009620"/>
    </source>
</evidence>
<feature type="topological domain" description="Periplasmic" evidence="10">
    <location>
        <begin position="26"/>
        <end position="175"/>
    </location>
</feature>
<keyword evidence="5 10" id="KW-0812">Transmembrane</keyword>
<dbReference type="GO" id="GO:0008535">
    <property type="term" value="P:respiratory chain complex IV assembly"/>
    <property type="evidence" value="ECO:0007669"/>
    <property type="project" value="UniProtKB-UniRule"/>
</dbReference>
<dbReference type="EMBL" id="GL883080">
    <property type="protein sequence ID" value="EGF89864.1"/>
    <property type="molecule type" value="Genomic_DNA"/>
</dbReference>
<dbReference type="PIRSF" id="PIRSF005413">
    <property type="entry name" value="COX11"/>
    <property type="match status" value="1"/>
</dbReference>
<proteinExistence type="inferred from homology"/>
<dbReference type="Gene3D" id="2.60.370.10">
    <property type="entry name" value="Ctag/Cox11"/>
    <property type="match status" value="1"/>
</dbReference>
<dbReference type="GO" id="GO:0005507">
    <property type="term" value="F:copper ion binding"/>
    <property type="evidence" value="ECO:0007669"/>
    <property type="project" value="InterPro"/>
</dbReference>
<keyword evidence="9 10" id="KW-0472">Membrane</keyword>
<evidence type="ECO:0000256" key="7">
    <source>
        <dbReference type="ARBA" id="ARBA00022989"/>
    </source>
</evidence>
<gene>
    <name evidence="10" type="primary">ctaG</name>
    <name evidence="11" type="ORF">ABI_42870</name>
</gene>
<comment type="function">
    <text evidence="1 10">Exerts its effect at some terminal stage of cytochrome c oxidase synthesis, probably by being involved in the insertion of the copper B into subunit I.</text>
</comment>
<comment type="similarity">
    <text evidence="3 10">Belongs to the COX11/CtaG family.</text>
</comment>
<keyword evidence="10" id="KW-1003">Cell membrane</keyword>
<evidence type="ECO:0000256" key="8">
    <source>
        <dbReference type="ARBA" id="ARBA00023008"/>
    </source>
</evidence>